<accession>A0ABU6XIP2</accession>
<evidence type="ECO:0000313" key="2">
    <source>
        <dbReference type="Proteomes" id="UP001341840"/>
    </source>
</evidence>
<reference evidence="1 2" key="1">
    <citation type="journal article" date="2023" name="Plants (Basel)">
        <title>Bridging the Gap: Combining Genomics and Transcriptomics Approaches to Understand Stylosanthes scabra, an Orphan Legume from the Brazilian Caatinga.</title>
        <authorList>
            <person name="Ferreira-Neto J.R.C."/>
            <person name="da Silva M.D."/>
            <person name="Binneck E."/>
            <person name="de Melo N.F."/>
            <person name="da Silva R.H."/>
            <person name="de Melo A.L.T.M."/>
            <person name="Pandolfi V."/>
            <person name="Bustamante F.O."/>
            <person name="Brasileiro-Vidal A.C."/>
            <person name="Benko-Iseppon A.M."/>
        </authorList>
    </citation>
    <scope>NUCLEOTIDE SEQUENCE [LARGE SCALE GENOMIC DNA]</scope>
    <source>
        <tissue evidence="1">Leaves</tissue>
    </source>
</reference>
<evidence type="ECO:0000313" key="1">
    <source>
        <dbReference type="EMBL" id="MED6197792.1"/>
    </source>
</evidence>
<protein>
    <submittedName>
        <fullName evidence="1">Uncharacterized protein</fullName>
    </submittedName>
</protein>
<gene>
    <name evidence="1" type="ORF">PIB30_060016</name>
</gene>
<dbReference type="EMBL" id="JASCZI010211973">
    <property type="protein sequence ID" value="MED6197792.1"/>
    <property type="molecule type" value="Genomic_DNA"/>
</dbReference>
<organism evidence="1 2">
    <name type="scientific">Stylosanthes scabra</name>
    <dbReference type="NCBI Taxonomy" id="79078"/>
    <lineage>
        <taxon>Eukaryota</taxon>
        <taxon>Viridiplantae</taxon>
        <taxon>Streptophyta</taxon>
        <taxon>Embryophyta</taxon>
        <taxon>Tracheophyta</taxon>
        <taxon>Spermatophyta</taxon>
        <taxon>Magnoliopsida</taxon>
        <taxon>eudicotyledons</taxon>
        <taxon>Gunneridae</taxon>
        <taxon>Pentapetalae</taxon>
        <taxon>rosids</taxon>
        <taxon>fabids</taxon>
        <taxon>Fabales</taxon>
        <taxon>Fabaceae</taxon>
        <taxon>Papilionoideae</taxon>
        <taxon>50 kb inversion clade</taxon>
        <taxon>dalbergioids sensu lato</taxon>
        <taxon>Dalbergieae</taxon>
        <taxon>Pterocarpus clade</taxon>
        <taxon>Stylosanthes</taxon>
    </lineage>
</organism>
<dbReference type="Proteomes" id="UP001341840">
    <property type="component" value="Unassembled WGS sequence"/>
</dbReference>
<sequence>MYRDEDKEHEGTTMLPYEILNEWHFKEINKVDRIESESSDWTATWNYGRKECAENNFIIVEEVEVSPRRFCSPWWSNTMKLNGSFATNESVCSSGVGVAEGVIVGSHDRQLGSGRKEDDTNLKV</sequence>
<keyword evidence="2" id="KW-1185">Reference proteome</keyword>
<name>A0ABU6XIP2_9FABA</name>
<comment type="caution">
    <text evidence="1">The sequence shown here is derived from an EMBL/GenBank/DDBJ whole genome shotgun (WGS) entry which is preliminary data.</text>
</comment>
<proteinExistence type="predicted"/>